<proteinExistence type="predicted"/>
<dbReference type="GO" id="GO:0004252">
    <property type="term" value="F:serine-type endopeptidase activity"/>
    <property type="evidence" value="ECO:0007669"/>
    <property type="project" value="InterPro"/>
</dbReference>
<dbReference type="AlphaFoldDB" id="A0A085NAQ5"/>
<evidence type="ECO:0000313" key="4">
    <source>
        <dbReference type="EMBL" id="KFD66551.1"/>
    </source>
</evidence>
<dbReference type="PANTHER" id="PTHR24250:SF45">
    <property type="entry name" value="INACTIVE SERINE PROTEASE 54"/>
    <property type="match status" value="1"/>
</dbReference>
<dbReference type="EMBL" id="KL367523">
    <property type="protein sequence ID" value="KFD66551.1"/>
    <property type="molecule type" value="Genomic_DNA"/>
</dbReference>
<name>A0A085NAQ5_9BILA</name>
<gene>
    <name evidence="4" type="ORF">M514_01546</name>
</gene>
<accession>A0A085NAQ5</accession>
<dbReference type="PROSITE" id="PS50240">
    <property type="entry name" value="TRYPSIN_DOM"/>
    <property type="match status" value="1"/>
</dbReference>
<dbReference type="SUPFAM" id="SSF50494">
    <property type="entry name" value="Trypsin-like serine proteases"/>
    <property type="match status" value="1"/>
</dbReference>
<reference evidence="4" key="1">
    <citation type="journal article" date="2014" name="Nat. Genet.">
        <title>Genome and transcriptome of the porcine whipworm Trichuris suis.</title>
        <authorList>
            <person name="Jex A.R."/>
            <person name="Nejsum P."/>
            <person name="Schwarz E.M."/>
            <person name="Hu L."/>
            <person name="Young N.D."/>
            <person name="Hall R.S."/>
            <person name="Korhonen P.K."/>
            <person name="Liao S."/>
            <person name="Thamsborg S."/>
            <person name="Xia J."/>
            <person name="Xu P."/>
            <person name="Wang S."/>
            <person name="Scheerlinck J.P."/>
            <person name="Hofmann A."/>
            <person name="Sternberg P.W."/>
            <person name="Wang J."/>
            <person name="Gasser R.B."/>
        </authorList>
    </citation>
    <scope>NUCLEOTIDE SEQUENCE [LARGE SCALE GENOMIC DNA]</scope>
    <source>
        <strain evidence="4">DCEP-RM93F</strain>
    </source>
</reference>
<evidence type="ECO:0000256" key="1">
    <source>
        <dbReference type="ARBA" id="ARBA00023157"/>
    </source>
</evidence>
<evidence type="ECO:0000256" key="2">
    <source>
        <dbReference type="SAM" id="SignalP"/>
    </source>
</evidence>
<keyword evidence="1" id="KW-1015">Disulfide bond</keyword>
<dbReference type="PANTHER" id="PTHR24250">
    <property type="entry name" value="CHYMOTRYPSIN-RELATED"/>
    <property type="match status" value="1"/>
</dbReference>
<feature type="domain" description="Peptidase S1" evidence="3">
    <location>
        <begin position="28"/>
        <end position="277"/>
    </location>
</feature>
<feature type="chain" id="PRO_5001795851" description="Peptidase S1 domain-containing protein" evidence="2">
    <location>
        <begin position="21"/>
        <end position="301"/>
    </location>
</feature>
<organism evidence="4">
    <name type="scientific">Trichuris suis</name>
    <name type="common">pig whipworm</name>
    <dbReference type="NCBI Taxonomy" id="68888"/>
    <lineage>
        <taxon>Eukaryota</taxon>
        <taxon>Metazoa</taxon>
        <taxon>Ecdysozoa</taxon>
        <taxon>Nematoda</taxon>
        <taxon>Enoplea</taxon>
        <taxon>Dorylaimia</taxon>
        <taxon>Trichinellida</taxon>
        <taxon>Trichuridae</taxon>
        <taxon>Trichuris</taxon>
    </lineage>
</organism>
<dbReference type="Gene3D" id="2.40.10.10">
    <property type="entry name" value="Trypsin-like serine proteases"/>
    <property type="match status" value="2"/>
</dbReference>
<evidence type="ECO:0000259" key="3">
    <source>
        <dbReference type="PROSITE" id="PS50240"/>
    </source>
</evidence>
<dbReference type="OrthoDB" id="10463762at2759"/>
<protein>
    <recommendedName>
        <fullName evidence="3">Peptidase S1 domain-containing protein</fullName>
    </recommendedName>
</protein>
<dbReference type="InterPro" id="IPR001254">
    <property type="entry name" value="Trypsin_dom"/>
</dbReference>
<sequence>MTASSTFLLLIAGLCEVAKAHNHKPVDLVGCGRLQERLYPPAPFEKYAETNDHPWMALLVHKGGDVCSGLLIPTSKRNSSFAVVTSSGCQSKGDIGEWVVLTGIGPNGQIDGPYSRVSKPTTSLVVTNDTQEEDVAFVFFYPEVPFNEHVIPVCLPSRSKPPSRSQCILTGYEVERSHTGNNSYNVLIEGVSRARLREMAFRASSPTVRSSGKIRRLQLKDKSDKTGLVHSLGSPLVCNHGGLWALYGTYIPSLSGVKEAVFTDFFDALSLIRAILLLPRRKKNDRIHSRSFKSVLELFDK</sequence>
<keyword evidence="2" id="KW-0732">Signal</keyword>
<dbReference type="InterPro" id="IPR009003">
    <property type="entry name" value="Peptidase_S1_PA"/>
</dbReference>
<feature type="signal peptide" evidence="2">
    <location>
        <begin position="1"/>
        <end position="20"/>
    </location>
</feature>
<dbReference type="GO" id="GO:0006508">
    <property type="term" value="P:proteolysis"/>
    <property type="evidence" value="ECO:0007669"/>
    <property type="project" value="InterPro"/>
</dbReference>
<dbReference type="Pfam" id="PF00089">
    <property type="entry name" value="Trypsin"/>
    <property type="match status" value="1"/>
</dbReference>
<dbReference type="Proteomes" id="UP000030758">
    <property type="component" value="Unassembled WGS sequence"/>
</dbReference>
<dbReference type="InterPro" id="IPR043504">
    <property type="entry name" value="Peptidase_S1_PA_chymotrypsin"/>
</dbReference>